<evidence type="ECO:0008006" key="3">
    <source>
        <dbReference type="Google" id="ProtNLM"/>
    </source>
</evidence>
<organism evidence="1 2">
    <name type="scientific">Elizabethkingia meningoseptica</name>
    <name type="common">Chryseobacterium meningosepticum</name>
    <dbReference type="NCBI Taxonomy" id="238"/>
    <lineage>
        <taxon>Bacteria</taxon>
        <taxon>Pseudomonadati</taxon>
        <taxon>Bacteroidota</taxon>
        <taxon>Flavobacteriia</taxon>
        <taxon>Flavobacteriales</taxon>
        <taxon>Weeksellaceae</taxon>
        <taxon>Elizabethkingia</taxon>
    </lineage>
</organism>
<protein>
    <recommendedName>
        <fullName evidence="3">Phytase-like domain-containing protein</fullName>
    </recommendedName>
</protein>
<dbReference type="EMBL" id="MPOG01000001">
    <property type="protein sequence ID" value="OOH98137.1"/>
    <property type="molecule type" value="Genomic_DNA"/>
</dbReference>
<dbReference type="RefSeq" id="WP_070904770.1">
    <property type="nucleotide sequence ID" value="NZ_CP016378.1"/>
</dbReference>
<comment type="caution">
    <text evidence="1">The sequence shown here is derived from an EMBL/GenBank/DDBJ whole genome shotgun (WGS) entry which is preliminary data.</text>
</comment>
<evidence type="ECO:0000313" key="1">
    <source>
        <dbReference type="EMBL" id="OOH98137.1"/>
    </source>
</evidence>
<dbReference type="SUPFAM" id="SSF101898">
    <property type="entry name" value="NHL repeat"/>
    <property type="match status" value="1"/>
</dbReference>
<proteinExistence type="predicted"/>
<evidence type="ECO:0000313" key="2">
    <source>
        <dbReference type="Proteomes" id="UP000188947"/>
    </source>
</evidence>
<dbReference type="AlphaFoldDB" id="A0A1T3F461"/>
<accession>A0A1T3F461</accession>
<dbReference type="InterPro" id="IPR011042">
    <property type="entry name" value="6-blade_b-propeller_TolB-like"/>
</dbReference>
<gene>
    <name evidence="1" type="ORF">BMF97_02395</name>
</gene>
<dbReference type="Proteomes" id="UP000188947">
    <property type="component" value="Unassembled WGS sequence"/>
</dbReference>
<keyword evidence="2" id="KW-1185">Reference proteome</keyword>
<name>A0A1T3F461_ELIME</name>
<sequence>MILNRLFYIPLAFTLIYCTPKAQEKVSSGTLGDLHTVFKLPKKLKEASGIQLSPDGLEFYIHEDQGNSNEIFVLDMGGNLARKVTVEGVENTDWEDITQDKQGFTYIGDFGNNDNDRKDLAIYKMKIGKESSVPVLQTTKFSYPEQTEFPPKKKNFLYDCEAFIEHNGHFYLFTKNRSKGFDGTSLVYKIPNKPGTFKAQLVGEIKLPGKFDDAAVTGADISPDGKKIALITHKNVFLLENFQQDNFTKATVNRIDLQNNSQKEGICFAGNKRLFITEERTSKEDGKIYFIDLK</sequence>
<reference evidence="1 2" key="1">
    <citation type="submission" date="2016-11" db="EMBL/GenBank/DDBJ databases">
        <title>Genome sequence and comparative genomic analysis of clinical strain Elizabethkingia meningoseptica 61421 PRCM.</title>
        <authorList>
            <person name="Wang M."/>
            <person name="Hu S."/>
            <person name="Cao L."/>
            <person name="Jiang T."/>
            <person name="Zhou Y."/>
            <person name="Ming D."/>
        </authorList>
    </citation>
    <scope>NUCLEOTIDE SEQUENCE [LARGE SCALE GENOMIC DNA]</scope>
    <source>
        <strain evidence="1 2">61421 PRCM</strain>
    </source>
</reference>
<dbReference type="eggNOG" id="COG3386">
    <property type="taxonomic scope" value="Bacteria"/>
</dbReference>
<dbReference type="Gene3D" id="2.120.10.30">
    <property type="entry name" value="TolB, C-terminal domain"/>
    <property type="match status" value="1"/>
</dbReference>
<dbReference type="STRING" id="238.BBD35_01720"/>
<dbReference type="OrthoDB" id="5599486at2"/>